<dbReference type="GO" id="GO:0016491">
    <property type="term" value="F:oxidoreductase activity"/>
    <property type="evidence" value="ECO:0007669"/>
    <property type="project" value="UniProtKB-KW"/>
</dbReference>
<proteinExistence type="predicted"/>
<dbReference type="Pfam" id="PF02826">
    <property type="entry name" value="2-Hacid_dh_C"/>
    <property type="match status" value="1"/>
</dbReference>
<dbReference type="AlphaFoldDB" id="A0A7S3WAZ7"/>
<dbReference type="InterPro" id="IPR006140">
    <property type="entry name" value="D-isomer_DH_NAD-bd"/>
</dbReference>
<organism evidence="4">
    <name type="scientific">Emiliania huxleyi</name>
    <name type="common">Coccolithophore</name>
    <name type="synonym">Pontosphaera huxleyi</name>
    <dbReference type="NCBI Taxonomy" id="2903"/>
    <lineage>
        <taxon>Eukaryota</taxon>
        <taxon>Haptista</taxon>
        <taxon>Haptophyta</taxon>
        <taxon>Prymnesiophyceae</taxon>
        <taxon>Isochrysidales</taxon>
        <taxon>Noelaerhabdaceae</taxon>
        <taxon>Emiliania</taxon>
    </lineage>
</organism>
<evidence type="ECO:0000256" key="1">
    <source>
        <dbReference type="ARBA" id="ARBA00023002"/>
    </source>
</evidence>
<keyword evidence="2" id="KW-0520">NAD</keyword>
<dbReference type="PANTHER" id="PTHR43333:SF1">
    <property type="entry name" value="D-ISOMER SPECIFIC 2-HYDROXYACID DEHYDROGENASE NAD-BINDING DOMAIN-CONTAINING PROTEIN"/>
    <property type="match status" value="1"/>
</dbReference>
<name>A0A7S3WAZ7_EMIHU</name>
<evidence type="ECO:0000259" key="3">
    <source>
        <dbReference type="Pfam" id="PF02826"/>
    </source>
</evidence>
<dbReference type="InterPro" id="IPR036291">
    <property type="entry name" value="NAD(P)-bd_dom_sf"/>
</dbReference>
<gene>
    <name evidence="4" type="ORF">EHUX00137_LOCUS16092</name>
</gene>
<accession>A0A7S3WAZ7</accession>
<sequence>MLCVVLLPPEEWPGRASAPTSVELRFVRSASELDAADAAAAEGIVAVPGCDIGALRGLLAALPRCAWLHSFSAGVDGIAPVLRETPDTLRASNARGAFTSSLAEYALAAALHFNKQVPRCMANRAAGRWERFTMNVLRGKTLGLLGYGSIARATAKLAAAFGMRIIALRRNVGGEAGEVVPEATYGYDDRAAFFGAADFIVCSLPATGETRHFVGAAAFEAMKESAVFISLGRGDVVDEAALVAALSRGRICGAALDVFEQEPLPAESPLWRCERLLLTAHNADLTSDYFEAGWATFVANAEAAAAGRPLLTPVDKSAGY</sequence>
<dbReference type="Gene3D" id="3.40.50.720">
    <property type="entry name" value="NAD(P)-binding Rossmann-like Domain"/>
    <property type="match status" value="2"/>
</dbReference>
<evidence type="ECO:0000313" key="4">
    <source>
        <dbReference type="EMBL" id="CAE0547235.1"/>
    </source>
</evidence>
<dbReference type="SUPFAM" id="SSF52283">
    <property type="entry name" value="Formate/glycerate dehydrogenase catalytic domain-like"/>
    <property type="match status" value="1"/>
</dbReference>
<evidence type="ECO:0000256" key="2">
    <source>
        <dbReference type="ARBA" id="ARBA00023027"/>
    </source>
</evidence>
<dbReference type="PANTHER" id="PTHR43333">
    <property type="entry name" value="2-HACID_DH_C DOMAIN-CONTAINING PROTEIN"/>
    <property type="match status" value="1"/>
</dbReference>
<protein>
    <recommendedName>
        <fullName evidence="3">D-isomer specific 2-hydroxyacid dehydrogenase NAD-binding domain-containing protein</fullName>
    </recommendedName>
</protein>
<dbReference type="GO" id="GO:0051287">
    <property type="term" value="F:NAD binding"/>
    <property type="evidence" value="ECO:0007669"/>
    <property type="project" value="InterPro"/>
</dbReference>
<keyword evidence="1" id="KW-0560">Oxidoreductase</keyword>
<feature type="domain" description="D-isomer specific 2-hydroxyacid dehydrogenase NAD-binding" evidence="3">
    <location>
        <begin position="108"/>
        <end position="283"/>
    </location>
</feature>
<dbReference type="EMBL" id="HBIR01021136">
    <property type="protein sequence ID" value="CAE0547235.1"/>
    <property type="molecule type" value="Transcribed_RNA"/>
</dbReference>
<dbReference type="SUPFAM" id="SSF51735">
    <property type="entry name" value="NAD(P)-binding Rossmann-fold domains"/>
    <property type="match status" value="1"/>
</dbReference>
<reference evidence="4" key="1">
    <citation type="submission" date="2021-01" db="EMBL/GenBank/DDBJ databases">
        <authorList>
            <person name="Corre E."/>
            <person name="Pelletier E."/>
            <person name="Niang G."/>
            <person name="Scheremetjew M."/>
            <person name="Finn R."/>
            <person name="Kale V."/>
            <person name="Holt S."/>
            <person name="Cochrane G."/>
            <person name="Meng A."/>
            <person name="Brown T."/>
            <person name="Cohen L."/>
        </authorList>
    </citation>
    <scope>NUCLEOTIDE SEQUENCE</scope>
    <source>
        <strain evidence="4">379</strain>
    </source>
</reference>